<evidence type="ECO:0000259" key="4">
    <source>
        <dbReference type="PROSITE" id="PS01124"/>
    </source>
</evidence>
<evidence type="ECO:0000313" key="5">
    <source>
        <dbReference type="EMBL" id="EHL10010.1"/>
    </source>
</evidence>
<dbReference type="SMART" id="SM00342">
    <property type="entry name" value="HTH_ARAC"/>
    <property type="match status" value="1"/>
</dbReference>
<dbReference type="GO" id="GO:0043565">
    <property type="term" value="F:sequence-specific DNA binding"/>
    <property type="evidence" value="ECO:0007669"/>
    <property type="project" value="InterPro"/>
</dbReference>
<dbReference type="SUPFAM" id="SSF46689">
    <property type="entry name" value="Homeodomain-like"/>
    <property type="match status" value="2"/>
</dbReference>
<dbReference type="Gene3D" id="1.10.10.60">
    <property type="entry name" value="Homeodomain-like"/>
    <property type="match status" value="2"/>
</dbReference>
<dbReference type="AlphaFoldDB" id="G9X3P5"/>
<dbReference type="InterPro" id="IPR009057">
    <property type="entry name" value="Homeodomain-like_sf"/>
</dbReference>
<dbReference type="PROSITE" id="PS00041">
    <property type="entry name" value="HTH_ARAC_FAMILY_1"/>
    <property type="match status" value="1"/>
</dbReference>
<gene>
    <name evidence="6" type="ORF">HMPREF9628_01220</name>
    <name evidence="5" type="ORF">HMPREF9629_01002</name>
</gene>
<evidence type="ECO:0000256" key="1">
    <source>
        <dbReference type="ARBA" id="ARBA00023015"/>
    </source>
</evidence>
<proteinExistence type="predicted"/>
<name>G9X3P5_9FIRM</name>
<accession>G9XB53</accession>
<dbReference type="PROSITE" id="PS01124">
    <property type="entry name" value="HTH_ARAC_FAMILY_2"/>
    <property type="match status" value="1"/>
</dbReference>
<dbReference type="EMBL" id="AFZG01000014">
    <property type="protein sequence ID" value="EHL19887.1"/>
    <property type="molecule type" value="Genomic_DNA"/>
</dbReference>
<evidence type="ECO:0000313" key="8">
    <source>
        <dbReference type="Proteomes" id="UP000006437"/>
    </source>
</evidence>
<reference evidence="6 7" key="2">
    <citation type="submission" date="2011-08" db="EMBL/GenBank/DDBJ databases">
        <title>The Genome Sequence of Eubacteriaceae bacterium CM5.</title>
        <authorList>
            <consortium name="The Broad Institute Genome Sequencing Platform"/>
            <person name="Earl A."/>
            <person name="Ward D."/>
            <person name="Feldgarden M."/>
            <person name="Gevers D."/>
            <person name="Sizova M."/>
            <person name="Hazen A."/>
            <person name="Epstein S."/>
            <person name="Young S.K."/>
            <person name="Zeng Q."/>
            <person name="Gargeya S."/>
            <person name="Fitzgerald M."/>
            <person name="Haas B."/>
            <person name="Abouelleil A."/>
            <person name="Alvarado L."/>
            <person name="Arachchi H.M."/>
            <person name="Berlin A."/>
            <person name="Brown A."/>
            <person name="Chapman S.B."/>
            <person name="Chen Z."/>
            <person name="Dunbar C."/>
            <person name="Freedman E."/>
            <person name="Gearin G."/>
            <person name="Gellesch M."/>
            <person name="Goldberg J."/>
            <person name="Griggs A."/>
            <person name="Gujja S."/>
            <person name="Heiman D."/>
            <person name="Howarth C."/>
            <person name="Larson L."/>
            <person name="Lui A."/>
            <person name="MacDonald P.J.P."/>
            <person name="Montmayeur A."/>
            <person name="Murphy C."/>
            <person name="Neiman D."/>
            <person name="Pearson M."/>
            <person name="Priest M."/>
            <person name="Roberts A."/>
            <person name="Saif S."/>
            <person name="Shea T."/>
            <person name="Shenoy N."/>
            <person name="Sisk P."/>
            <person name="Stolte C."/>
            <person name="Sykes S."/>
            <person name="Wortman J."/>
            <person name="Nusbaum C."/>
            <person name="Birren B."/>
        </authorList>
    </citation>
    <scope>NUCLEOTIDE SEQUENCE [LARGE SCALE GENOMIC DNA]</scope>
    <source>
        <strain evidence="6 7">CM5</strain>
    </source>
</reference>
<reference evidence="5 8" key="1">
    <citation type="submission" date="2011-08" db="EMBL/GenBank/DDBJ databases">
        <title>The Genome Sequence of Eubacteriaceae bacterium ACC19a.</title>
        <authorList>
            <consortium name="The Broad Institute Genome Sequencing Platform"/>
            <person name="Earl A."/>
            <person name="Ward D."/>
            <person name="Feldgarden M."/>
            <person name="Gevers D."/>
            <person name="Sizova M."/>
            <person name="Hazen A."/>
            <person name="Epstein S."/>
            <person name="Young S.K."/>
            <person name="Zeng Q."/>
            <person name="Gargeya S."/>
            <person name="Fitzgerald M."/>
            <person name="Haas B."/>
            <person name="Abouelleil A."/>
            <person name="Alvarado L."/>
            <person name="Arachchi H.M."/>
            <person name="Berlin A."/>
            <person name="Brown A."/>
            <person name="Chapman S.B."/>
            <person name="Chen Z."/>
            <person name="Dunbar C."/>
            <person name="Freedman E."/>
            <person name="Gearin G."/>
            <person name="Gellesch M."/>
            <person name="Goldberg J."/>
            <person name="Griggs A."/>
            <person name="Gujja S."/>
            <person name="Heiman D."/>
            <person name="Howarth C."/>
            <person name="Larson L."/>
            <person name="Lui A."/>
            <person name="MacDonald P.J.P."/>
            <person name="Montmayeur A."/>
            <person name="Murphy C."/>
            <person name="Neiman D."/>
            <person name="Pearson M."/>
            <person name="Priest M."/>
            <person name="Roberts A."/>
            <person name="Saif S."/>
            <person name="Shea T."/>
            <person name="Shenoy N."/>
            <person name="Sisk P."/>
            <person name="Stolte C."/>
            <person name="Sykes S."/>
            <person name="Wortman J."/>
            <person name="Nusbaum C."/>
            <person name="Birren B."/>
        </authorList>
    </citation>
    <scope>NUCLEOTIDE SEQUENCE [LARGE SCALE GENOMIC DNA]</scope>
    <source>
        <strain evidence="5 8">ACC19a</strain>
    </source>
</reference>
<dbReference type="InterPro" id="IPR053142">
    <property type="entry name" value="PchR_regulatory_protein"/>
</dbReference>
<dbReference type="PANTHER" id="PTHR47893:SF1">
    <property type="entry name" value="REGULATORY PROTEIN PCHR"/>
    <property type="match status" value="1"/>
</dbReference>
<dbReference type="STRING" id="796937.HMPREF9630_01289"/>
<dbReference type="Proteomes" id="UP000006437">
    <property type="component" value="Unassembled WGS sequence"/>
</dbReference>
<dbReference type="PANTHER" id="PTHR47893">
    <property type="entry name" value="REGULATORY PROTEIN PCHR"/>
    <property type="match status" value="1"/>
</dbReference>
<evidence type="ECO:0000256" key="3">
    <source>
        <dbReference type="ARBA" id="ARBA00023163"/>
    </source>
</evidence>
<comment type="caution">
    <text evidence="5">The sequence shown here is derived from an EMBL/GenBank/DDBJ whole genome shotgun (WGS) entry which is preliminary data.</text>
</comment>
<dbReference type="HOGENOM" id="CLU_052345_2_0_9"/>
<dbReference type="EMBL" id="AFZE01000058">
    <property type="protein sequence ID" value="EHL10010.1"/>
    <property type="molecule type" value="Genomic_DNA"/>
</dbReference>
<dbReference type="Pfam" id="PF12833">
    <property type="entry name" value="HTH_18"/>
    <property type="match status" value="1"/>
</dbReference>
<sequence length="319" mass="37402">MNYGYEKFLTSVGFTLDEECNLFSPIGVTYKINAQEMDGYYWFYTNDYFSVNIHDFNVKKDIIVNHTQDDLSDTYVSISYIKSVHGECLTPYQSVTDNMTFTYFHKKGVFRFLLHGGYPYFSVGIEYKEKFIAEFVEKTSNLDKEVLEDAFQQLNSLEEIPEIQKIADDILSYDKNFPASEIYYEVKAKELLNIAINRYFERKESKAKISLQDDISLDNVCKYINDHYSSDISQDLLCKIALMSKTKLKDSFKRKYNMSITEYIQRRRINVAEHMLIATNLNISEVARAVGYNSHSRFSTLFKKYKGNLPQEAKKFSFY</sequence>
<dbReference type="Proteomes" id="UP000003379">
    <property type="component" value="Unassembled WGS sequence"/>
</dbReference>
<evidence type="ECO:0000313" key="7">
    <source>
        <dbReference type="Proteomes" id="UP000003379"/>
    </source>
</evidence>
<keyword evidence="1" id="KW-0805">Transcription regulation</keyword>
<feature type="domain" description="HTH araC/xylS-type" evidence="4">
    <location>
        <begin position="218"/>
        <end position="316"/>
    </location>
</feature>
<dbReference type="InterPro" id="IPR018060">
    <property type="entry name" value="HTH_AraC"/>
</dbReference>
<dbReference type="InterPro" id="IPR018062">
    <property type="entry name" value="HTH_AraC-typ_CS"/>
</dbReference>
<dbReference type="RefSeq" id="WP_009525237.1">
    <property type="nucleotide sequence ID" value="NZ_JBQMYZ010000051.1"/>
</dbReference>
<keyword evidence="2" id="KW-0238">DNA-binding</keyword>
<dbReference type="GO" id="GO:0003700">
    <property type="term" value="F:DNA-binding transcription factor activity"/>
    <property type="evidence" value="ECO:0007669"/>
    <property type="project" value="InterPro"/>
</dbReference>
<evidence type="ECO:0000313" key="6">
    <source>
        <dbReference type="EMBL" id="EHL19887.1"/>
    </source>
</evidence>
<keyword evidence="3" id="KW-0804">Transcription</keyword>
<protein>
    <recommendedName>
        <fullName evidence="4">HTH araC/xylS-type domain-containing protein</fullName>
    </recommendedName>
</protein>
<dbReference type="BioCyc" id="EBAC796937-HMP:GMGH-1004-MONOMER"/>
<evidence type="ECO:0000256" key="2">
    <source>
        <dbReference type="ARBA" id="ARBA00023125"/>
    </source>
</evidence>
<organism evidence="5 8">
    <name type="scientific">Peptoanaerobacter stomatis</name>
    <dbReference type="NCBI Taxonomy" id="796937"/>
    <lineage>
        <taxon>Bacteria</taxon>
        <taxon>Bacillati</taxon>
        <taxon>Bacillota</taxon>
        <taxon>Clostridia</taxon>
        <taxon>Peptostreptococcales</taxon>
        <taxon>Filifactoraceae</taxon>
        <taxon>Peptoanaerobacter</taxon>
    </lineage>
</organism>
<accession>G9X3P5</accession>